<evidence type="ECO:0000313" key="2">
    <source>
        <dbReference type="EMBL" id="OYQ35501.1"/>
    </source>
</evidence>
<dbReference type="AlphaFoldDB" id="A0A255Z244"/>
<dbReference type="EMBL" id="NOXU01000025">
    <property type="protein sequence ID" value="OYQ35501.1"/>
    <property type="molecule type" value="Genomic_DNA"/>
</dbReference>
<reference evidence="2 3" key="1">
    <citation type="submission" date="2017-07" db="EMBL/GenBank/DDBJ databases">
        <title>Niveispirillum cyanobacteriorum sp. nov., isolated from cyanobacterial aggregates in a eutrophic lake.</title>
        <authorList>
            <person name="Cai H."/>
        </authorList>
    </citation>
    <scope>NUCLEOTIDE SEQUENCE [LARGE SCALE GENOMIC DNA]</scope>
    <source>
        <strain evidence="3">TH1-14</strain>
    </source>
</reference>
<protein>
    <submittedName>
        <fullName evidence="2">Uncharacterized protein</fullName>
    </submittedName>
</protein>
<gene>
    <name evidence="2" type="ORF">CHU95_07155</name>
</gene>
<comment type="caution">
    <text evidence="2">The sequence shown here is derived from an EMBL/GenBank/DDBJ whole genome shotgun (WGS) entry which is preliminary data.</text>
</comment>
<dbReference type="Proteomes" id="UP000216998">
    <property type="component" value="Unassembled WGS sequence"/>
</dbReference>
<name>A0A255Z244_9PROT</name>
<evidence type="ECO:0000313" key="3">
    <source>
        <dbReference type="Proteomes" id="UP000216998"/>
    </source>
</evidence>
<sequence>MMGFHRNSRRAPLQAHDRTGLSEDGVGRTGAVRPGKCGTATGAGRRAVKVPQLRPEPKMGTAAGQPV</sequence>
<evidence type="ECO:0000256" key="1">
    <source>
        <dbReference type="SAM" id="MobiDB-lite"/>
    </source>
</evidence>
<organism evidence="2 3">
    <name type="scientific">Niveispirillum lacus</name>
    <dbReference type="NCBI Taxonomy" id="1981099"/>
    <lineage>
        <taxon>Bacteria</taxon>
        <taxon>Pseudomonadati</taxon>
        <taxon>Pseudomonadota</taxon>
        <taxon>Alphaproteobacteria</taxon>
        <taxon>Rhodospirillales</taxon>
        <taxon>Azospirillaceae</taxon>
        <taxon>Niveispirillum</taxon>
    </lineage>
</organism>
<dbReference type="RefSeq" id="WP_133065464.1">
    <property type="nucleotide sequence ID" value="NZ_NOXU01000025.1"/>
</dbReference>
<proteinExistence type="predicted"/>
<keyword evidence="3" id="KW-1185">Reference proteome</keyword>
<accession>A0A255Z244</accession>
<feature type="region of interest" description="Disordered" evidence="1">
    <location>
        <begin position="1"/>
        <end position="67"/>
    </location>
</feature>